<dbReference type="EMBL" id="CAXAMN010023829">
    <property type="protein sequence ID" value="CAK9081299.1"/>
    <property type="molecule type" value="Genomic_DNA"/>
</dbReference>
<feature type="region of interest" description="Disordered" evidence="2">
    <location>
        <begin position="407"/>
        <end position="435"/>
    </location>
</feature>
<feature type="compositionally biased region" description="Basic and acidic residues" evidence="2">
    <location>
        <begin position="407"/>
        <end position="421"/>
    </location>
</feature>
<dbReference type="InterPro" id="IPR012337">
    <property type="entry name" value="RNaseH-like_sf"/>
</dbReference>
<dbReference type="Proteomes" id="UP001642484">
    <property type="component" value="Unassembled WGS sequence"/>
</dbReference>
<organism evidence="4 5">
    <name type="scientific">Durusdinium trenchii</name>
    <dbReference type="NCBI Taxonomy" id="1381693"/>
    <lineage>
        <taxon>Eukaryota</taxon>
        <taxon>Sar</taxon>
        <taxon>Alveolata</taxon>
        <taxon>Dinophyceae</taxon>
        <taxon>Suessiales</taxon>
        <taxon>Symbiodiniaceae</taxon>
        <taxon>Durusdinium</taxon>
    </lineage>
</organism>
<feature type="compositionally biased region" description="Low complexity" evidence="2">
    <location>
        <begin position="76"/>
        <end position="85"/>
    </location>
</feature>
<evidence type="ECO:0000313" key="5">
    <source>
        <dbReference type="Proteomes" id="UP001642484"/>
    </source>
</evidence>
<proteinExistence type="predicted"/>
<keyword evidence="1" id="KW-0175">Coiled coil</keyword>
<feature type="region of interest" description="Disordered" evidence="2">
    <location>
        <begin position="241"/>
        <end position="275"/>
    </location>
</feature>
<feature type="compositionally biased region" description="Acidic residues" evidence="2">
    <location>
        <begin position="624"/>
        <end position="639"/>
    </location>
</feature>
<comment type="caution">
    <text evidence="4">The sequence shown here is derived from an EMBL/GenBank/DDBJ whole genome shotgun (WGS) entry which is preliminary data.</text>
</comment>
<feature type="region of interest" description="Disordered" evidence="2">
    <location>
        <begin position="307"/>
        <end position="370"/>
    </location>
</feature>
<feature type="coiled-coil region" evidence="1">
    <location>
        <begin position="1224"/>
        <end position="1258"/>
    </location>
</feature>
<feature type="compositionally biased region" description="Acidic residues" evidence="2">
    <location>
        <begin position="180"/>
        <end position="193"/>
    </location>
</feature>
<dbReference type="Gene3D" id="3.30.420.10">
    <property type="entry name" value="Ribonuclease H-like superfamily/Ribonuclease H"/>
    <property type="match status" value="1"/>
</dbReference>
<name>A0ABP0PZB9_9DINO</name>
<dbReference type="SUPFAM" id="SSF53098">
    <property type="entry name" value="Ribonuclease H-like"/>
    <property type="match status" value="1"/>
</dbReference>
<evidence type="ECO:0000256" key="1">
    <source>
        <dbReference type="SAM" id="Coils"/>
    </source>
</evidence>
<protein>
    <recommendedName>
        <fullName evidence="3">Integrase catalytic domain-containing protein</fullName>
    </recommendedName>
</protein>
<evidence type="ECO:0000313" key="4">
    <source>
        <dbReference type="EMBL" id="CAK9081299.1"/>
    </source>
</evidence>
<feature type="compositionally biased region" description="Acidic residues" evidence="2">
    <location>
        <begin position="93"/>
        <end position="102"/>
    </location>
</feature>
<evidence type="ECO:0000256" key="2">
    <source>
        <dbReference type="SAM" id="MobiDB-lite"/>
    </source>
</evidence>
<dbReference type="PROSITE" id="PS50994">
    <property type="entry name" value="INTEGRASE"/>
    <property type="match status" value="1"/>
</dbReference>
<feature type="region of interest" description="Disordered" evidence="2">
    <location>
        <begin position="176"/>
        <end position="212"/>
    </location>
</feature>
<feature type="region of interest" description="Disordered" evidence="2">
    <location>
        <begin position="588"/>
        <end position="661"/>
    </location>
</feature>
<accession>A0ABP0PZB9</accession>
<evidence type="ECO:0000259" key="3">
    <source>
        <dbReference type="PROSITE" id="PS50994"/>
    </source>
</evidence>
<keyword evidence="5" id="KW-1185">Reference proteome</keyword>
<dbReference type="InterPro" id="IPR001584">
    <property type="entry name" value="Integrase_cat-core"/>
</dbReference>
<feature type="region of interest" description="Disordered" evidence="2">
    <location>
        <begin position="42"/>
        <end position="156"/>
    </location>
</feature>
<feature type="compositionally biased region" description="Basic and acidic residues" evidence="2">
    <location>
        <begin position="311"/>
        <end position="321"/>
    </location>
</feature>
<gene>
    <name evidence="4" type="ORF">CCMP2556_LOCUS39788</name>
</gene>
<feature type="compositionally biased region" description="Acidic residues" evidence="2">
    <location>
        <begin position="422"/>
        <end position="431"/>
    </location>
</feature>
<dbReference type="InterPro" id="IPR036397">
    <property type="entry name" value="RNaseH_sf"/>
</dbReference>
<reference evidence="4 5" key="1">
    <citation type="submission" date="2024-02" db="EMBL/GenBank/DDBJ databases">
        <authorList>
            <person name="Chen Y."/>
            <person name="Shah S."/>
            <person name="Dougan E. K."/>
            <person name="Thang M."/>
            <person name="Chan C."/>
        </authorList>
    </citation>
    <scope>NUCLEOTIDE SEQUENCE [LARGE SCALE GENOMIC DNA]</scope>
</reference>
<feature type="compositionally biased region" description="Basic and acidic residues" evidence="2">
    <location>
        <begin position="245"/>
        <end position="275"/>
    </location>
</feature>
<feature type="compositionally biased region" description="Low complexity" evidence="2">
    <location>
        <begin position="340"/>
        <end position="364"/>
    </location>
</feature>
<feature type="compositionally biased region" description="Basic and acidic residues" evidence="2">
    <location>
        <begin position="595"/>
        <end position="605"/>
    </location>
</feature>
<feature type="compositionally biased region" description="Basic and acidic residues" evidence="2">
    <location>
        <begin position="640"/>
        <end position="649"/>
    </location>
</feature>
<feature type="region of interest" description="Disordered" evidence="2">
    <location>
        <begin position="1144"/>
        <end position="1164"/>
    </location>
</feature>
<feature type="domain" description="Integrase catalytic" evidence="3">
    <location>
        <begin position="432"/>
        <end position="595"/>
    </location>
</feature>
<feature type="compositionally biased region" description="Polar residues" evidence="2">
    <location>
        <begin position="1144"/>
        <end position="1160"/>
    </location>
</feature>
<sequence>MQFQQMQRPMYPTLEGWYGQPDGSWKYWSGHAWTLGPITPCVSRTARPAEPQAPPPKAVVASQAKANPDGGGSGGTSSTPVPQVQPKKKQREEEEEEAEVGPEESRPTNDPIVEPSERSALALGEARPAARLDPKPKVNFTSAEGSPASVKTEGSARVHRVNWTFPVFSADGWDLLEAYDSPEEEEEEPEEPQDMLPFSSGPLTPEKAKADKVKKHRLALKTVLEALIAEEDDEEIQQRLRKKEYKAAREEETRLRKVKESPKKHAPESRPMELDLSPKELLQVLPHMSPVEKQALCKALKQEVEGTAADHIPEYDQEKLTRPGHRNGGYTYSSKPKPKPTAAGPSTATAASSSAGSLGEPPASQSESKLPDAVYVEDDTMPEIIDGHEAIEGEEERDLEDDLEMEMERHGGGDGEEREPPLDSDLEEEPEEHQRPYGFNKTLHIDVKYLWDARGKRYAALSILDLGTCKHDAHMIKTRRSDYVASKFLRKWIQPYGSPELIVHDQGGEFEGAFVGLLEQFSISSKVTGAHAGWQLGVGERHGDLLGQALHSVVAEHTVEGYTAMKEALACSKAVSRLLRQRGIHAPRLSRKRKLEPQPEAKPEKEEEVDEEYTPTEAPVPPEDPGEEVKEDEPMDAEEPVERVLEPHEIPVPADDDDWEDETWEEAARQEWQQEEPERRRQRLMDDVPISIKRKLTEDDAGLPNKKPRIHASWIVQAMTAAAAGGPDNEWVSRQELETLKKLTGPPLSAARKHRKPRKRLMRPPKAISRSRLSILIGEDPMDAFVVDEDESEVTAAPKRKVAFYWKGMTMLYKRRGRKPQATYVQLPTGVYKACLGAKDRREFEQLWLEELKDVLVNEVMILKLKQNGKELDPRWFNEQEKKAFDLSDAKEWEQWLNNEVVQKVQEDQLTTWGSGSYERDTVIKGLRRLEKVTKEKSTKVIFDEYDAPEDPDYTFIEDDEGTFIFLLPPKLCWVRTVFRVITISPEAIMEQRKRSRMEVDEAAEVRPQVLLRWRKMIKGVFQLLVQLGRIVLNPVSADPPPHTSPGGGYAVIAVSFVGVDAGSRTSSTSRQGQLIHYDYPLADDTVPQYDQGGHAYIQSNAINSGGQDVESINSPEEDAGKLQCSQLECDPRLPGKPSITRLAWTQSKGHETPVSTPSSKTHREEIGTHARFYNCPRHLCKYFEWDPIEVKVLQELDNPGTMRTMQSPPPPGTPPDVQEKIELEMWRKKLQEQEKELSEKQASIEQLRQRSEEIAVKTQMEGQALLMQQHQAHLTETQQLRDQLIWLSCVAGPERLKQARTDPDFHQETVNQAKEYKKMFEEQGAGPTN</sequence>